<gene>
    <name evidence="1" type="ORF">FEN17_24855</name>
</gene>
<reference evidence="1 2" key="1">
    <citation type="submission" date="2019-05" db="EMBL/GenBank/DDBJ databases">
        <authorList>
            <person name="Qu J.-H."/>
        </authorList>
    </citation>
    <scope>NUCLEOTIDE SEQUENCE [LARGE SCALE GENOMIC DNA]</scope>
    <source>
        <strain evidence="1 2">T17</strain>
    </source>
</reference>
<dbReference type="RefSeq" id="WP_138368121.1">
    <property type="nucleotide sequence ID" value="NZ_VCEJ01000008.1"/>
</dbReference>
<dbReference type="Proteomes" id="UP000306402">
    <property type="component" value="Unassembled WGS sequence"/>
</dbReference>
<evidence type="ECO:0000313" key="2">
    <source>
        <dbReference type="Proteomes" id="UP000306402"/>
    </source>
</evidence>
<proteinExistence type="predicted"/>
<name>A0A5R9KP09_9BACT</name>
<accession>A0A5R9KP09</accession>
<protein>
    <submittedName>
        <fullName evidence="1">Uncharacterized protein</fullName>
    </submittedName>
</protein>
<dbReference type="EMBL" id="VCEJ01000008">
    <property type="protein sequence ID" value="TLU98021.1"/>
    <property type="molecule type" value="Genomic_DNA"/>
</dbReference>
<organism evidence="1 2">
    <name type="scientific">Dyadobacter luticola</name>
    <dbReference type="NCBI Taxonomy" id="1979387"/>
    <lineage>
        <taxon>Bacteria</taxon>
        <taxon>Pseudomonadati</taxon>
        <taxon>Bacteroidota</taxon>
        <taxon>Cytophagia</taxon>
        <taxon>Cytophagales</taxon>
        <taxon>Spirosomataceae</taxon>
        <taxon>Dyadobacter</taxon>
    </lineage>
</organism>
<dbReference type="OrthoDB" id="963183at2"/>
<dbReference type="AlphaFoldDB" id="A0A5R9KP09"/>
<keyword evidence="2" id="KW-1185">Reference proteome</keyword>
<comment type="caution">
    <text evidence="1">The sequence shown here is derived from an EMBL/GenBank/DDBJ whole genome shotgun (WGS) entry which is preliminary data.</text>
</comment>
<sequence>MQRFPSIIDAFDWWIKNEYPSLSPDLKKGKLTDAWRDYIHKKSISESRMKKILVEYGHFDIHIIITRKP</sequence>
<evidence type="ECO:0000313" key="1">
    <source>
        <dbReference type="EMBL" id="TLU98021.1"/>
    </source>
</evidence>